<evidence type="ECO:0000313" key="2">
    <source>
        <dbReference type="Proteomes" id="UP000807850"/>
    </source>
</evidence>
<comment type="caution">
    <text evidence="1">The sequence shown here is derived from an EMBL/GenBank/DDBJ whole genome shotgun (WGS) entry which is preliminary data.</text>
</comment>
<dbReference type="EMBL" id="JACQAY010000062">
    <property type="protein sequence ID" value="MBI3539059.1"/>
    <property type="molecule type" value="Genomic_DNA"/>
</dbReference>
<evidence type="ECO:0000313" key="1">
    <source>
        <dbReference type="EMBL" id="MBI3539059.1"/>
    </source>
</evidence>
<name>A0A9D6L741_UNCEI</name>
<proteinExistence type="predicted"/>
<reference evidence="1" key="1">
    <citation type="submission" date="2020-07" db="EMBL/GenBank/DDBJ databases">
        <title>Huge and variable diversity of episymbiotic CPR bacteria and DPANN archaea in groundwater ecosystems.</title>
        <authorList>
            <person name="He C.Y."/>
            <person name="Keren R."/>
            <person name="Whittaker M."/>
            <person name="Farag I.F."/>
            <person name="Doudna J."/>
            <person name="Cate J.H.D."/>
            <person name="Banfield J.F."/>
        </authorList>
    </citation>
    <scope>NUCLEOTIDE SEQUENCE</scope>
    <source>
        <strain evidence="1">NC_groundwater_928_Pr1_S-0.2um_72_17</strain>
    </source>
</reference>
<sequence>MTPFRRPHSGPVALLIALITVLAWPGTSHPAAGPPAFTAMESPASGASYEPNMAVGPDGRVWISWLEDETAHARALRIARLEAPQWGNPIDVVSGDSLLGVSVDVPAILPMGGVRLVAIYPWKSPKGEGHDVRMSQTLTAGAIWLPPVVANRDATPTDHGFACLAADTLGARALWLDGRKSLVTDAAGHAQVLEEGTADMALRTAVLTLENRLADEGEVDPRVCDCCPTTAVTTTAGPIVAYRDRGPREIRDISVSRLDHGAWTAPAAVHGDGWKIAGCPVNGPALSAVGDRVAIAWFTGALDTARVLVAFSSDGGAHFGAPVRVDAGAALGRVAVAALDDGGAMVVWLEGGKTPRLRARRVGADRVAGPSGTVATFTGGRGTGIPRIVQAGGALVVAWTEGGVVPRVRTAIARVEYDPGH</sequence>
<dbReference type="Proteomes" id="UP000807850">
    <property type="component" value="Unassembled WGS sequence"/>
</dbReference>
<organism evidence="1 2">
    <name type="scientific">Eiseniibacteriota bacterium</name>
    <dbReference type="NCBI Taxonomy" id="2212470"/>
    <lineage>
        <taxon>Bacteria</taxon>
        <taxon>Candidatus Eiseniibacteriota</taxon>
    </lineage>
</organism>
<accession>A0A9D6L741</accession>
<protein>
    <recommendedName>
        <fullName evidence="3">Exo-alpha-sialidase</fullName>
    </recommendedName>
</protein>
<evidence type="ECO:0008006" key="3">
    <source>
        <dbReference type="Google" id="ProtNLM"/>
    </source>
</evidence>
<dbReference type="AlphaFoldDB" id="A0A9D6L741"/>
<dbReference type="Gene3D" id="2.120.10.10">
    <property type="match status" value="1"/>
</dbReference>
<gene>
    <name evidence="1" type="ORF">HY076_02150</name>
</gene>